<sequence length="586" mass="63849">MATSKSLINLLDDAVFETLSGLSYTYPQLEHHASHRVVLSSDVFIYKSFQKDENFMYANFLLYAILGFVGSGMLTASVAGSIFTAPPSIHITYALQCIAENNKDGIVVVVPNYTGDRLNFGIAIEKTRQAGVVVEEVIVDDDCSIPINEQSVAGKRGLVGMLFVIKIAGAFAEKGFPLCEVAEIARRVSQNTATYGVGLSACAIPGQGLMFELAQDEIECGMGVHGEAGYERIKLRTASELVMLMLKRICEALSLSTNDSVAVIVNNFGALSQLEQGIIVCEVVNQLQKTGIQPVRVYSGVLMTSLNSVGIHISLLKLTENHGDVFVDCLDEKTTAPCWPGCTYSIPSTLTPLSTPLKDAKKEKVEKIGILLNVSDQRLIKLCLKNACVAVIEKEAYLNGLDRGCGDGDCGSTLKRFANGILNNLENLSLSHPAALLLEIANIAEECMGGTSGALYCLFFTTGAKMLASFKQEKDMRNVWFCAFRSGLNCLEKYGRAKVGDRTMIDTMYAAYTTYEKLLKECPSDFYEKITAAAWEGCYSTRNMKPKAGRASYIKQAQYLTEMDAGAYAAAIWIAAIVQTITYFKE</sequence>
<gene>
    <name evidence="20" type="ORF">ALC57_01587</name>
</gene>
<dbReference type="SUPFAM" id="SSF82549">
    <property type="entry name" value="DAK1/DegV-like"/>
    <property type="match status" value="1"/>
</dbReference>
<dbReference type="InterPro" id="IPR050861">
    <property type="entry name" value="Dihydroxyacetone_Kinase"/>
</dbReference>
<dbReference type="PROSITE" id="PS51481">
    <property type="entry name" value="DHAK"/>
    <property type="match status" value="1"/>
</dbReference>
<dbReference type="EC" id="2.7.1.28" evidence="3"/>
<evidence type="ECO:0000256" key="8">
    <source>
        <dbReference type="ARBA" id="ARBA00022777"/>
    </source>
</evidence>
<evidence type="ECO:0000256" key="10">
    <source>
        <dbReference type="ARBA" id="ARBA00023285"/>
    </source>
</evidence>
<comment type="catalytic activity">
    <reaction evidence="16">
        <text>dihydroxyacetone + ATP = dihydroxyacetone phosphate + ADP + H(+)</text>
        <dbReference type="Rhea" id="RHEA:15773"/>
        <dbReference type="ChEBI" id="CHEBI:15378"/>
        <dbReference type="ChEBI" id="CHEBI:16016"/>
        <dbReference type="ChEBI" id="CHEBI:30616"/>
        <dbReference type="ChEBI" id="CHEBI:57642"/>
        <dbReference type="ChEBI" id="CHEBI:456216"/>
        <dbReference type="EC" id="2.7.1.29"/>
    </reaction>
</comment>
<evidence type="ECO:0000256" key="7">
    <source>
        <dbReference type="ARBA" id="ARBA00022741"/>
    </source>
</evidence>
<dbReference type="GO" id="GO:0004371">
    <property type="term" value="F:glycerone kinase activity"/>
    <property type="evidence" value="ECO:0007669"/>
    <property type="project" value="UniProtKB-EC"/>
</dbReference>
<dbReference type="EMBL" id="KQ978730">
    <property type="protein sequence ID" value="KYN28940.1"/>
    <property type="molecule type" value="Genomic_DNA"/>
</dbReference>
<evidence type="ECO:0000256" key="16">
    <source>
        <dbReference type="ARBA" id="ARBA00048898"/>
    </source>
</evidence>
<evidence type="ECO:0000256" key="2">
    <source>
        <dbReference type="ARBA" id="ARBA00012107"/>
    </source>
</evidence>
<keyword evidence="21" id="KW-1185">Reference proteome</keyword>
<evidence type="ECO:0000256" key="3">
    <source>
        <dbReference type="ARBA" id="ARBA00012110"/>
    </source>
</evidence>
<dbReference type="EC" id="4.6.1.15" evidence="4"/>
<evidence type="ECO:0000259" key="18">
    <source>
        <dbReference type="PROSITE" id="PS51480"/>
    </source>
</evidence>
<feature type="domain" description="DhaL" evidence="18">
    <location>
        <begin position="378"/>
        <end position="579"/>
    </location>
</feature>
<dbReference type="FunFam" id="3.30.1180.20:FF:000001">
    <property type="entry name" value="Dihydroxyacetone kinase 1"/>
    <property type="match status" value="1"/>
</dbReference>
<keyword evidence="6" id="KW-0808">Transferase</keyword>
<accession>A0A195EL09</accession>
<reference evidence="20 21" key="1">
    <citation type="submission" date="2015-09" db="EMBL/GenBank/DDBJ databases">
        <title>Trachymyrmex cornetzi WGS genome.</title>
        <authorList>
            <person name="Nygaard S."/>
            <person name="Hu H."/>
            <person name="Boomsma J."/>
            <person name="Zhang G."/>
        </authorList>
    </citation>
    <scope>NUCLEOTIDE SEQUENCE [LARGE SCALE GENOMIC DNA]</scope>
    <source>
        <strain evidence="20">Tcor2-1</strain>
        <tissue evidence="20">Whole body</tissue>
    </source>
</reference>
<evidence type="ECO:0000256" key="12">
    <source>
        <dbReference type="ARBA" id="ARBA00045490"/>
    </source>
</evidence>
<feature type="domain" description="DhaK" evidence="19">
    <location>
        <begin position="10"/>
        <end position="339"/>
    </location>
</feature>
<dbReference type="Pfam" id="PF02733">
    <property type="entry name" value="Dak1"/>
    <property type="match status" value="1"/>
</dbReference>
<organism evidence="20 21">
    <name type="scientific">Trachymyrmex cornetzi</name>
    <dbReference type="NCBI Taxonomy" id="471704"/>
    <lineage>
        <taxon>Eukaryota</taxon>
        <taxon>Metazoa</taxon>
        <taxon>Ecdysozoa</taxon>
        <taxon>Arthropoda</taxon>
        <taxon>Hexapoda</taxon>
        <taxon>Insecta</taxon>
        <taxon>Pterygota</taxon>
        <taxon>Neoptera</taxon>
        <taxon>Endopterygota</taxon>
        <taxon>Hymenoptera</taxon>
        <taxon>Apocrita</taxon>
        <taxon>Aculeata</taxon>
        <taxon>Formicoidea</taxon>
        <taxon>Formicidae</taxon>
        <taxon>Myrmicinae</taxon>
        <taxon>Trachymyrmex</taxon>
    </lineage>
</organism>
<keyword evidence="10" id="KW-0170">Cobalt</keyword>
<dbReference type="GO" id="GO:0034012">
    <property type="term" value="F:FAD-AMP lyase (cyclizing) activity"/>
    <property type="evidence" value="ECO:0007669"/>
    <property type="project" value="UniProtKB-EC"/>
</dbReference>
<keyword evidence="7" id="KW-0547">Nucleotide-binding</keyword>
<dbReference type="PROSITE" id="PS51480">
    <property type="entry name" value="DHAL"/>
    <property type="match status" value="1"/>
</dbReference>
<evidence type="ECO:0000256" key="5">
    <source>
        <dbReference type="ARBA" id="ARBA00018932"/>
    </source>
</evidence>
<evidence type="ECO:0000313" key="20">
    <source>
        <dbReference type="EMBL" id="KYN28940.1"/>
    </source>
</evidence>
<evidence type="ECO:0000256" key="6">
    <source>
        <dbReference type="ARBA" id="ARBA00022679"/>
    </source>
</evidence>
<dbReference type="InterPro" id="IPR004007">
    <property type="entry name" value="DhaL_dom"/>
</dbReference>
<comment type="function">
    <text evidence="12">Catalyzes both the phosphorylation of dihydroxyacetone and of glyceraldehyde, and the splitting of ribonucleoside diphosphate-X compounds among which FAD is the best substrate. Represses IFIH1-mediated cellular antiviral response.</text>
</comment>
<evidence type="ECO:0000256" key="14">
    <source>
        <dbReference type="ARBA" id="ARBA00047974"/>
    </source>
</evidence>
<dbReference type="PANTHER" id="PTHR28629:SF4">
    <property type="entry name" value="TRIOKINASE_FMN CYCLASE"/>
    <property type="match status" value="1"/>
</dbReference>
<dbReference type="STRING" id="471704.A0A195EL09"/>
<evidence type="ECO:0000259" key="19">
    <source>
        <dbReference type="PROSITE" id="PS51481"/>
    </source>
</evidence>
<evidence type="ECO:0000313" key="21">
    <source>
        <dbReference type="Proteomes" id="UP000078492"/>
    </source>
</evidence>
<name>A0A195EL09_9HYME</name>
<dbReference type="GO" id="GO:0005829">
    <property type="term" value="C:cytosol"/>
    <property type="evidence" value="ECO:0007669"/>
    <property type="project" value="TreeGrafter"/>
</dbReference>
<dbReference type="GO" id="GO:0019563">
    <property type="term" value="P:glycerol catabolic process"/>
    <property type="evidence" value="ECO:0007669"/>
    <property type="project" value="TreeGrafter"/>
</dbReference>
<dbReference type="FunFam" id="1.25.40.340:FF:000002">
    <property type="entry name" value="Dihydroxyacetone kinase, L subunit"/>
    <property type="match status" value="1"/>
</dbReference>
<keyword evidence="17" id="KW-1133">Transmembrane helix</keyword>
<dbReference type="InterPro" id="IPR036117">
    <property type="entry name" value="DhaL_dom_sf"/>
</dbReference>
<evidence type="ECO:0000256" key="11">
    <source>
        <dbReference type="ARBA" id="ARBA00032426"/>
    </source>
</evidence>
<dbReference type="InterPro" id="IPR004006">
    <property type="entry name" value="DhaK_dom"/>
</dbReference>
<proteinExistence type="inferred from homology"/>
<evidence type="ECO:0000256" key="1">
    <source>
        <dbReference type="ARBA" id="ARBA00008757"/>
    </source>
</evidence>
<keyword evidence="8 20" id="KW-0418">Kinase</keyword>
<dbReference type="Gene3D" id="1.25.40.340">
    <property type="match status" value="1"/>
</dbReference>
<evidence type="ECO:0000256" key="9">
    <source>
        <dbReference type="ARBA" id="ARBA00022840"/>
    </source>
</evidence>
<dbReference type="Gene3D" id="3.30.1180.20">
    <property type="entry name" value="Dihydroxyacetone kinase, domain 2"/>
    <property type="match status" value="1"/>
</dbReference>
<dbReference type="PANTHER" id="PTHR28629">
    <property type="entry name" value="TRIOKINASE/FMN CYCLASE"/>
    <property type="match status" value="1"/>
</dbReference>
<evidence type="ECO:0000256" key="13">
    <source>
        <dbReference type="ARBA" id="ARBA00046681"/>
    </source>
</evidence>
<dbReference type="AlphaFoldDB" id="A0A195EL09"/>
<evidence type="ECO:0000256" key="17">
    <source>
        <dbReference type="SAM" id="Phobius"/>
    </source>
</evidence>
<evidence type="ECO:0000256" key="4">
    <source>
        <dbReference type="ARBA" id="ARBA00012578"/>
    </source>
</evidence>
<comment type="catalytic activity">
    <reaction evidence="15">
        <text>FAD = riboflavin cyclic-4',5'-phosphate + AMP + H(+)</text>
        <dbReference type="Rhea" id="RHEA:13729"/>
        <dbReference type="ChEBI" id="CHEBI:15378"/>
        <dbReference type="ChEBI" id="CHEBI:57692"/>
        <dbReference type="ChEBI" id="CHEBI:76202"/>
        <dbReference type="ChEBI" id="CHEBI:456215"/>
        <dbReference type="EC" id="4.6.1.15"/>
    </reaction>
</comment>
<dbReference type="Proteomes" id="UP000078492">
    <property type="component" value="Unassembled WGS sequence"/>
</dbReference>
<evidence type="ECO:0000256" key="15">
    <source>
        <dbReference type="ARBA" id="ARBA00048526"/>
    </source>
</evidence>
<keyword evidence="9" id="KW-0067">ATP-binding</keyword>
<protein>
    <recommendedName>
        <fullName evidence="5">Triokinase/FMN cyclase</fullName>
        <ecNumber evidence="3">2.7.1.28</ecNumber>
        <ecNumber evidence="2">2.7.1.29</ecNumber>
        <ecNumber evidence="4">4.6.1.15</ecNumber>
    </recommendedName>
    <alternativeName>
        <fullName evidence="11">Bifunctional ATP-dependent dihydroxyacetone kinase/FAD-AMP lyase (cyclizing)</fullName>
    </alternativeName>
</protein>
<keyword evidence="17" id="KW-0812">Transmembrane</keyword>
<dbReference type="Gene3D" id="3.40.50.10440">
    <property type="entry name" value="Dihydroxyacetone kinase, domain 1"/>
    <property type="match status" value="1"/>
</dbReference>
<dbReference type="GO" id="GO:0005524">
    <property type="term" value="F:ATP binding"/>
    <property type="evidence" value="ECO:0007669"/>
    <property type="project" value="UniProtKB-KW"/>
</dbReference>
<comment type="catalytic activity">
    <reaction evidence="14">
        <text>D-glyceraldehyde + ATP = D-glyceraldehyde 3-phosphate + ADP + H(+)</text>
        <dbReference type="Rhea" id="RHEA:13941"/>
        <dbReference type="ChEBI" id="CHEBI:15378"/>
        <dbReference type="ChEBI" id="CHEBI:17378"/>
        <dbReference type="ChEBI" id="CHEBI:30616"/>
        <dbReference type="ChEBI" id="CHEBI:59776"/>
        <dbReference type="ChEBI" id="CHEBI:456216"/>
        <dbReference type="EC" id="2.7.1.28"/>
    </reaction>
</comment>
<comment type="subunit">
    <text evidence="13">Homodimer. Interacts with IFIH1 (via the CARD domains), the interaction is inhibited by viral infection.</text>
</comment>
<feature type="transmembrane region" description="Helical" evidence="17">
    <location>
        <begin position="60"/>
        <end position="83"/>
    </location>
</feature>
<keyword evidence="17" id="KW-0472">Membrane</keyword>
<comment type="similarity">
    <text evidence="1">Belongs to the dihydroxyacetone kinase (DAK) family.</text>
</comment>
<dbReference type="SUPFAM" id="SSF101473">
    <property type="entry name" value="DhaL-like"/>
    <property type="match status" value="1"/>
</dbReference>
<dbReference type="EC" id="2.7.1.29" evidence="2"/>
<dbReference type="SMART" id="SM01120">
    <property type="entry name" value="Dak2"/>
    <property type="match status" value="1"/>
</dbReference>
<keyword evidence="20" id="KW-0456">Lyase</keyword>
<dbReference type="Pfam" id="PF02734">
    <property type="entry name" value="Dak2"/>
    <property type="match status" value="1"/>
</dbReference>
<dbReference type="GO" id="GO:0050354">
    <property type="term" value="F:triokinase activity"/>
    <property type="evidence" value="ECO:0007669"/>
    <property type="project" value="UniProtKB-EC"/>
</dbReference>